<evidence type="ECO:0000259" key="1">
    <source>
        <dbReference type="Pfam" id="PF04542"/>
    </source>
</evidence>
<accession>K4I0C6</accession>
<evidence type="ECO:0000313" key="2">
    <source>
        <dbReference type="EMBL" id="AFU62227.1"/>
    </source>
</evidence>
<dbReference type="Pfam" id="PF04542">
    <property type="entry name" value="Sigma70_r2"/>
    <property type="match status" value="1"/>
</dbReference>
<dbReference type="InterPro" id="IPR007627">
    <property type="entry name" value="RNA_pol_sigma70_r2"/>
</dbReference>
<proteinExistence type="predicted"/>
<organism evidence="2 3">
    <name type="scientific">Streptomyces phage TG1</name>
    <dbReference type="NCBI Taxonomy" id="2927987"/>
    <lineage>
        <taxon>Viruses</taxon>
        <taxon>Duplodnaviria</taxon>
        <taxon>Heunggongvirae</taxon>
        <taxon>Uroviricota</taxon>
        <taxon>Caudoviricetes</taxon>
        <taxon>Colingsworthviridae</taxon>
        <taxon>Tigunavirus</taxon>
        <taxon>Tigunavirus TG1</taxon>
    </lineage>
</organism>
<dbReference type="GO" id="GO:0006352">
    <property type="term" value="P:DNA-templated transcription initiation"/>
    <property type="evidence" value="ECO:0007669"/>
    <property type="project" value="InterPro"/>
</dbReference>
<gene>
    <name evidence="2" type="ORF">TG1_32</name>
</gene>
<dbReference type="Proteomes" id="UP000008669">
    <property type="component" value="Segment"/>
</dbReference>
<dbReference type="GO" id="GO:0003700">
    <property type="term" value="F:DNA-binding transcription factor activity"/>
    <property type="evidence" value="ECO:0007669"/>
    <property type="project" value="InterPro"/>
</dbReference>
<reference evidence="2 3" key="1">
    <citation type="submission" date="2012-06" db="EMBL/GenBank/DDBJ databases">
        <authorList>
            <person name="Smith M.C.M."/>
            <person name="Hendrix R."/>
            <person name="Hatfull G.F."/>
        </authorList>
    </citation>
    <scope>NUCLEOTIDE SEQUENCE [LARGE SCALE GENOMIC DNA]</scope>
</reference>
<keyword evidence="3" id="KW-1185">Reference proteome</keyword>
<evidence type="ECO:0000313" key="3">
    <source>
        <dbReference type="Proteomes" id="UP000008669"/>
    </source>
</evidence>
<feature type="domain" description="RNA polymerase sigma-70 region 2" evidence="1">
    <location>
        <begin position="36"/>
        <end position="98"/>
    </location>
</feature>
<dbReference type="SUPFAM" id="SSF88946">
    <property type="entry name" value="Sigma2 domain of RNA polymerase sigma factors"/>
    <property type="match status" value="1"/>
</dbReference>
<dbReference type="NCBIfam" id="TIGR02937">
    <property type="entry name" value="sigma70-ECF"/>
    <property type="match status" value="1"/>
</dbReference>
<dbReference type="InterPro" id="IPR014284">
    <property type="entry name" value="RNA_pol_sigma-70_dom"/>
</dbReference>
<name>K4I0C6_9CAUD</name>
<dbReference type="KEGG" id="vg:13827581"/>
<dbReference type="Gene3D" id="1.10.1740.10">
    <property type="match status" value="1"/>
</dbReference>
<sequence length="390" mass="42144">MLTFETIQRAQGNDLDAVAQVIEATESRIATLAEKAARRMSPQGGARAADYRDEFAQVGRIAVWECLGRFTDDNADAFLRYVYTTVDNTLKDAVRTERNGNAGADDNAVKVFAAMIEAADGDVYEAAKLAQTIPPKGKRLSKERAEAARLAWQGAVPLDKVTTAEDADANGSLADMLATYDEEPDVIRPKVGFGMVFEALTVLARYVPTPKDEPTRAALFDVLAEGMANGVLPDDVEVLEDVVTVPSDPETRRFVLDAMAVLRSAVSTARDGDLAPELADVRDARHAEDAAKIQRVRDCVDSLGGYQRALIKHSFGIEGATDYGWGDGCDLEGLAAEVGLTYRNAKDYRSRARKAFAKRYVAALRLEDMGALADVLEAAAAANLTYGGRK</sequence>
<dbReference type="EMBL" id="JX182372">
    <property type="protein sequence ID" value="AFU62227.1"/>
    <property type="molecule type" value="Genomic_DNA"/>
</dbReference>
<protein>
    <recommendedName>
        <fullName evidence="1">RNA polymerase sigma-70 region 2 domain-containing protein</fullName>
    </recommendedName>
</protein>
<dbReference type="InterPro" id="IPR013325">
    <property type="entry name" value="RNA_pol_sigma_r2"/>
</dbReference>